<dbReference type="SUPFAM" id="SSF47473">
    <property type="entry name" value="EF-hand"/>
    <property type="match status" value="1"/>
</dbReference>
<evidence type="ECO:0000256" key="3">
    <source>
        <dbReference type="ARBA" id="ARBA00022837"/>
    </source>
</evidence>
<feature type="domain" description="EF-hand" evidence="5">
    <location>
        <begin position="118"/>
        <end position="153"/>
    </location>
</feature>
<evidence type="ECO:0000313" key="6">
    <source>
        <dbReference type="EMBL" id="KAL3307040.1"/>
    </source>
</evidence>
<evidence type="ECO:0000256" key="2">
    <source>
        <dbReference type="ARBA" id="ARBA00022490"/>
    </source>
</evidence>
<feature type="domain" description="EF-hand" evidence="5">
    <location>
        <begin position="26"/>
        <end position="83"/>
    </location>
</feature>
<comment type="subcellular location">
    <subcellularLocation>
        <location evidence="1">Cytoplasm</location>
    </subcellularLocation>
</comment>
<evidence type="ECO:0000256" key="4">
    <source>
        <dbReference type="ARBA" id="ARBA00023212"/>
    </source>
</evidence>
<name>A0ABD2PI86_9PLAT</name>
<dbReference type="InterPro" id="IPR050774">
    <property type="entry name" value="KCMF1/Dystrophin"/>
</dbReference>
<gene>
    <name evidence="6" type="ORF">Ciccas_014458</name>
</gene>
<dbReference type="InterPro" id="IPR015154">
    <property type="entry name" value="EF-hand_dom_typ2"/>
</dbReference>
<keyword evidence="2" id="KW-0963">Cytoplasm</keyword>
<evidence type="ECO:0000256" key="1">
    <source>
        <dbReference type="ARBA" id="ARBA00004496"/>
    </source>
</evidence>
<organism evidence="6 7">
    <name type="scientific">Cichlidogyrus casuarinus</name>
    <dbReference type="NCBI Taxonomy" id="1844966"/>
    <lineage>
        <taxon>Eukaryota</taxon>
        <taxon>Metazoa</taxon>
        <taxon>Spiralia</taxon>
        <taxon>Lophotrochozoa</taxon>
        <taxon>Platyhelminthes</taxon>
        <taxon>Monogenea</taxon>
        <taxon>Monopisthocotylea</taxon>
        <taxon>Dactylogyridea</taxon>
        <taxon>Ancyrocephalidae</taxon>
        <taxon>Cichlidogyrus</taxon>
    </lineage>
</organism>
<sequence>MCNSHIEDKFHCEYPFADNDSVSTGLFSLISTPNDTIDAKRLALLLRQAIQMPRQLGESAHFGENLVEAGVKTCFRPRSNITTNGTDSSEPTLLVSKRLAATVFRQNALETKADEADAINSPLAVETVRINDFINWLRGEPTTIIWMSLLHKLIIASSVVHNVKCSVCFQHPIVGFRCVVNTN</sequence>
<comment type="caution">
    <text evidence="6">The sequence shown here is derived from an EMBL/GenBank/DDBJ whole genome shotgun (WGS) entry which is preliminary data.</text>
</comment>
<accession>A0ABD2PI86</accession>
<dbReference type="PANTHER" id="PTHR12268">
    <property type="entry name" value="E3 UBIQUITIN-PROTEIN LIGASE KCMF1"/>
    <property type="match status" value="1"/>
</dbReference>
<dbReference type="InterPro" id="IPR011992">
    <property type="entry name" value="EF-hand-dom_pair"/>
</dbReference>
<keyword evidence="7" id="KW-1185">Reference proteome</keyword>
<dbReference type="AlphaFoldDB" id="A0ABD2PI86"/>
<evidence type="ECO:0000313" key="7">
    <source>
        <dbReference type="Proteomes" id="UP001626550"/>
    </source>
</evidence>
<proteinExistence type="predicted"/>
<dbReference type="Gene3D" id="1.10.238.10">
    <property type="entry name" value="EF-hand"/>
    <property type="match status" value="1"/>
</dbReference>
<keyword evidence="3" id="KW-0106">Calcium</keyword>
<dbReference type="PANTHER" id="PTHR12268:SF14">
    <property type="entry name" value="DYSTROPHIN-1"/>
    <property type="match status" value="1"/>
</dbReference>
<evidence type="ECO:0000259" key="5">
    <source>
        <dbReference type="Pfam" id="PF09069"/>
    </source>
</evidence>
<reference evidence="6 7" key="1">
    <citation type="submission" date="2024-11" db="EMBL/GenBank/DDBJ databases">
        <title>Adaptive evolution of stress response genes in parasites aligns with host niche diversity.</title>
        <authorList>
            <person name="Hahn C."/>
            <person name="Resl P."/>
        </authorList>
    </citation>
    <scope>NUCLEOTIDE SEQUENCE [LARGE SCALE GENOMIC DNA]</scope>
    <source>
        <strain evidence="6">EGGRZ-B1_66</strain>
        <tissue evidence="6">Body</tissue>
    </source>
</reference>
<keyword evidence="4" id="KW-0206">Cytoskeleton</keyword>
<dbReference type="Proteomes" id="UP001626550">
    <property type="component" value="Unassembled WGS sequence"/>
</dbReference>
<dbReference type="Pfam" id="PF09069">
    <property type="entry name" value="EF-hand_3"/>
    <property type="match status" value="2"/>
</dbReference>
<dbReference type="EMBL" id="JBJKFK010008580">
    <property type="protein sequence ID" value="KAL3307040.1"/>
    <property type="molecule type" value="Genomic_DNA"/>
</dbReference>
<protein>
    <recommendedName>
        <fullName evidence="5">EF-hand domain-containing protein</fullName>
    </recommendedName>
</protein>